<reference evidence="11 12" key="1">
    <citation type="journal article" date="2021" name="Sci. Rep.">
        <title>The distribution of antibiotic resistance genes in chicken gut microbiota commensals.</title>
        <authorList>
            <person name="Juricova H."/>
            <person name="Matiasovicova J."/>
            <person name="Kubasova T."/>
            <person name="Cejkova D."/>
            <person name="Rychlik I."/>
        </authorList>
    </citation>
    <scope>NUCLEOTIDE SEQUENCE [LARGE SCALE GENOMIC DNA]</scope>
    <source>
        <strain evidence="11 12">An829</strain>
    </source>
</reference>
<dbReference type="EC" id="5.1.3.2" evidence="5 9"/>
<evidence type="ECO:0000313" key="11">
    <source>
        <dbReference type="EMBL" id="MBM6702956.1"/>
    </source>
</evidence>
<keyword evidence="12" id="KW-1185">Reference proteome</keyword>
<evidence type="ECO:0000256" key="3">
    <source>
        <dbReference type="ARBA" id="ARBA00004947"/>
    </source>
</evidence>
<organism evidence="11 12">
    <name type="scientific">Sutterella massiliensis</name>
    <dbReference type="NCBI Taxonomy" id="1816689"/>
    <lineage>
        <taxon>Bacteria</taxon>
        <taxon>Pseudomonadati</taxon>
        <taxon>Pseudomonadota</taxon>
        <taxon>Betaproteobacteria</taxon>
        <taxon>Burkholderiales</taxon>
        <taxon>Sutterellaceae</taxon>
        <taxon>Sutterella</taxon>
    </lineage>
</organism>
<dbReference type="SUPFAM" id="SSF51735">
    <property type="entry name" value="NAD(P)-binding Rossmann-fold domains"/>
    <property type="match status" value="1"/>
</dbReference>
<dbReference type="RefSeq" id="WP_205101352.1">
    <property type="nucleotide sequence ID" value="NZ_JACJJC010000001.1"/>
</dbReference>
<keyword evidence="9" id="KW-0119">Carbohydrate metabolism</keyword>
<dbReference type="NCBIfam" id="NF007956">
    <property type="entry name" value="PRK10675.1"/>
    <property type="match status" value="1"/>
</dbReference>
<comment type="caution">
    <text evidence="11">The sequence shown here is derived from an EMBL/GenBank/DDBJ whole genome shotgun (WGS) entry which is preliminary data.</text>
</comment>
<evidence type="ECO:0000256" key="6">
    <source>
        <dbReference type="ARBA" id="ARBA00018569"/>
    </source>
</evidence>
<evidence type="ECO:0000256" key="8">
    <source>
        <dbReference type="ARBA" id="ARBA00023235"/>
    </source>
</evidence>
<dbReference type="PANTHER" id="PTHR43725:SF47">
    <property type="entry name" value="UDP-GLUCOSE 4-EPIMERASE"/>
    <property type="match status" value="1"/>
</dbReference>
<dbReference type="GO" id="GO:0003978">
    <property type="term" value="F:UDP-glucose 4-epimerase activity"/>
    <property type="evidence" value="ECO:0007669"/>
    <property type="project" value="UniProtKB-EC"/>
</dbReference>
<name>A0ABS2DNH9_9BURK</name>
<evidence type="ECO:0000256" key="7">
    <source>
        <dbReference type="ARBA" id="ARBA00023027"/>
    </source>
</evidence>
<dbReference type="EMBL" id="JACJJC010000001">
    <property type="protein sequence ID" value="MBM6702956.1"/>
    <property type="molecule type" value="Genomic_DNA"/>
</dbReference>
<evidence type="ECO:0000256" key="2">
    <source>
        <dbReference type="ARBA" id="ARBA00001911"/>
    </source>
</evidence>
<dbReference type="InterPro" id="IPR036291">
    <property type="entry name" value="NAD(P)-bd_dom_sf"/>
</dbReference>
<dbReference type="NCBIfam" id="TIGR01179">
    <property type="entry name" value="galE"/>
    <property type="match status" value="1"/>
</dbReference>
<evidence type="ECO:0000256" key="5">
    <source>
        <dbReference type="ARBA" id="ARBA00013189"/>
    </source>
</evidence>
<evidence type="ECO:0000313" key="12">
    <source>
        <dbReference type="Proteomes" id="UP000715095"/>
    </source>
</evidence>
<comment type="cofactor">
    <cofactor evidence="2 9">
        <name>NAD(+)</name>
        <dbReference type="ChEBI" id="CHEBI:57540"/>
    </cofactor>
</comment>
<dbReference type="InterPro" id="IPR016040">
    <property type="entry name" value="NAD(P)-bd_dom"/>
</dbReference>
<evidence type="ECO:0000256" key="9">
    <source>
        <dbReference type="RuleBase" id="RU366046"/>
    </source>
</evidence>
<proteinExistence type="inferred from homology"/>
<dbReference type="PANTHER" id="PTHR43725">
    <property type="entry name" value="UDP-GLUCOSE 4-EPIMERASE"/>
    <property type="match status" value="1"/>
</dbReference>
<dbReference type="Proteomes" id="UP000715095">
    <property type="component" value="Unassembled WGS sequence"/>
</dbReference>
<comment type="pathway">
    <text evidence="3 9">Carbohydrate metabolism; galactose metabolism.</text>
</comment>
<feature type="domain" description="NAD(P)-binding" evidence="10">
    <location>
        <begin position="5"/>
        <end position="324"/>
    </location>
</feature>
<accession>A0ABS2DNH9</accession>
<evidence type="ECO:0000259" key="10">
    <source>
        <dbReference type="Pfam" id="PF16363"/>
    </source>
</evidence>
<comment type="catalytic activity">
    <reaction evidence="1 9">
        <text>UDP-alpha-D-glucose = UDP-alpha-D-galactose</text>
        <dbReference type="Rhea" id="RHEA:22168"/>
        <dbReference type="ChEBI" id="CHEBI:58885"/>
        <dbReference type="ChEBI" id="CHEBI:66914"/>
        <dbReference type="EC" id="5.1.3.2"/>
    </reaction>
</comment>
<evidence type="ECO:0000256" key="1">
    <source>
        <dbReference type="ARBA" id="ARBA00000083"/>
    </source>
</evidence>
<protein>
    <recommendedName>
        <fullName evidence="6 9">UDP-glucose 4-epimerase</fullName>
        <ecNumber evidence="5 9">5.1.3.2</ecNumber>
    </recommendedName>
</protein>
<sequence length="340" mass="37113">MRIFLTGGMGFIGSHTAVVLLEAGHDVTLYDNLSNADADVVDRIEVITGKRPTFIEGDIRDGVLLEKALKESGAEVVIHFAGLKAVGESVEKPLEYYDNNIVGTVRLMQAMRNAGVSRLIFSSSSTVYGTPEKLPLTEDCPTGEATNPYGRTKLHIEQILADCAKADPSLSVVCLRYFNPIGAHPSGLIGEDPNGIPNNLLPYVARVANGRLPELAVFGSDYDTPDGTGVRDYIHVMDLAEGHAKAIPYAVAHTGWIAVNLGCGRGYSVLEVIRAFEKASGRRVPYRLAERRPGDIAANWCDPTLAKELFGWEAKYDIDAMCRDSWRFESMRAAQKQRAD</sequence>
<comment type="subunit">
    <text evidence="9">Homodimer.</text>
</comment>
<keyword evidence="8 9" id="KW-0413">Isomerase</keyword>
<keyword evidence="7 9" id="KW-0520">NAD</keyword>
<dbReference type="Gene3D" id="3.90.25.10">
    <property type="entry name" value="UDP-galactose 4-epimerase, domain 1"/>
    <property type="match status" value="1"/>
</dbReference>
<evidence type="ECO:0000256" key="4">
    <source>
        <dbReference type="ARBA" id="ARBA00007637"/>
    </source>
</evidence>
<comment type="similarity">
    <text evidence="4 9">Belongs to the NAD(P)-dependent epimerase/dehydratase family.</text>
</comment>
<gene>
    <name evidence="11" type="primary">galE</name>
    <name evidence="11" type="ORF">H6A60_00310</name>
</gene>
<dbReference type="InterPro" id="IPR005886">
    <property type="entry name" value="UDP_G4E"/>
</dbReference>
<dbReference type="Pfam" id="PF16363">
    <property type="entry name" value="GDP_Man_Dehyd"/>
    <property type="match status" value="1"/>
</dbReference>
<dbReference type="Gene3D" id="3.40.50.720">
    <property type="entry name" value="NAD(P)-binding Rossmann-like Domain"/>
    <property type="match status" value="1"/>
</dbReference>
<dbReference type="CDD" id="cd05247">
    <property type="entry name" value="UDP_G4E_1_SDR_e"/>
    <property type="match status" value="1"/>
</dbReference>